<dbReference type="GO" id="GO:0005886">
    <property type="term" value="C:plasma membrane"/>
    <property type="evidence" value="ECO:0007669"/>
    <property type="project" value="UniProtKB-SubCell"/>
</dbReference>
<dbReference type="Pfam" id="PF00528">
    <property type="entry name" value="BPD_transp_1"/>
    <property type="match status" value="1"/>
</dbReference>
<dbReference type="GO" id="GO:0055085">
    <property type="term" value="P:transmembrane transport"/>
    <property type="evidence" value="ECO:0007669"/>
    <property type="project" value="InterPro"/>
</dbReference>
<dbReference type="CDD" id="cd06261">
    <property type="entry name" value="TM_PBP2"/>
    <property type="match status" value="1"/>
</dbReference>
<keyword evidence="2 7" id="KW-0813">Transport</keyword>
<reference evidence="9" key="1">
    <citation type="submission" date="2016-04" db="EMBL/GenBank/DDBJ databases">
        <authorList>
            <person name="Evans L.H."/>
            <person name="Alamgir A."/>
            <person name="Owens N."/>
            <person name="Weber N.D."/>
            <person name="Virtaneva K."/>
            <person name="Barbian K."/>
            <person name="Babar A."/>
            <person name="Rosenke K."/>
        </authorList>
    </citation>
    <scope>NUCLEOTIDE SEQUENCE</scope>
    <source>
        <strain evidence="9">86</strain>
    </source>
</reference>
<keyword evidence="3" id="KW-1003">Cell membrane</keyword>
<dbReference type="InterPro" id="IPR050366">
    <property type="entry name" value="BP-dependent_transpt_permease"/>
</dbReference>
<dbReference type="EMBL" id="FLUN01000001">
    <property type="protein sequence ID" value="SBV97791.1"/>
    <property type="molecule type" value="Genomic_DNA"/>
</dbReference>
<evidence type="ECO:0000256" key="2">
    <source>
        <dbReference type="ARBA" id="ARBA00022448"/>
    </source>
</evidence>
<dbReference type="PANTHER" id="PTHR43386:SF1">
    <property type="entry name" value="D,D-DIPEPTIDE TRANSPORT SYSTEM PERMEASE PROTEIN DDPC-RELATED"/>
    <property type="match status" value="1"/>
</dbReference>
<gene>
    <name evidence="9" type="ORF">KL86CLO1_10958</name>
</gene>
<dbReference type="Gene3D" id="1.10.3720.10">
    <property type="entry name" value="MetI-like"/>
    <property type="match status" value="1"/>
</dbReference>
<name>A0A212JEE4_9FIRM</name>
<evidence type="ECO:0000256" key="6">
    <source>
        <dbReference type="ARBA" id="ARBA00023136"/>
    </source>
</evidence>
<protein>
    <submittedName>
        <fullName evidence="9">ABC transporter permease</fullName>
    </submittedName>
</protein>
<evidence type="ECO:0000256" key="7">
    <source>
        <dbReference type="RuleBase" id="RU363032"/>
    </source>
</evidence>
<sequence>MMWMKKRTARHAALRRKRLGLLLLGALVLFAAAGPLLSPFSLQRTDLAGAYLPPLTGGHLLGTDLVGRDVLTLLMSALGVSLTVALCAVTVQVLLGVLLGLASGCLGRAIDRCIMAAVDTVLSLPTLLVLLMASALLGKLELGTFVRTGLVAAVIGLLSWPACARLVRGETLRLREQGFITAAAAGGVAPGRILACYLLPNLMPQVAVTATLGIGDAIIAESVLSFLGLGVSPPLVSLGGMIRSMARLADLRSRPWLWLGAGILVILCVAAFHLIGVGLEEGKRC</sequence>
<dbReference type="PANTHER" id="PTHR43386">
    <property type="entry name" value="OLIGOPEPTIDE TRANSPORT SYSTEM PERMEASE PROTEIN APPC"/>
    <property type="match status" value="1"/>
</dbReference>
<feature type="transmembrane region" description="Helical" evidence="7">
    <location>
        <begin position="113"/>
        <end position="137"/>
    </location>
</feature>
<evidence type="ECO:0000256" key="1">
    <source>
        <dbReference type="ARBA" id="ARBA00004651"/>
    </source>
</evidence>
<evidence type="ECO:0000256" key="3">
    <source>
        <dbReference type="ARBA" id="ARBA00022475"/>
    </source>
</evidence>
<evidence type="ECO:0000259" key="8">
    <source>
        <dbReference type="PROSITE" id="PS50928"/>
    </source>
</evidence>
<comment type="subcellular location">
    <subcellularLocation>
        <location evidence="1 7">Cell membrane</location>
        <topology evidence="1 7">Multi-pass membrane protein</topology>
    </subcellularLocation>
</comment>
<proteinExistence type="inferred from homology"/>
<accession>A0A212JEE4</accession>
<feature type="transmembrane region" description="Helical" evidence="7">
    <location>
        <begin position="256"/>
        <end position="279"/>
    </location>
</feature>
<dbReference type="InterPro" id="IPR000515">
    <property type="entry name" value="MetI-like"/>
</dbReference>
<keyword evidence="6 7" id="KW-0472">Membrane</keyword>
<dbReference type="SUPFAM" id="SSF161098">
    <property type="entry name" value="MetI-like"/>
    <property type="match status" value="1"/>
</dbReference>
<evidence type="ECO:0000256" key="4">
    <source>
        <dbReference type="ARBA" id="ARBA00022692"/>
    </source>
</evidence>
<feature type="domain" description="ABC transmembrane type-1" evidence="8">
    <location>
        <begin position="78"/>
        <end position="276"/>
    </location>
</feature>
<dbReference type="AlphaFoldDB" id="A0A212JEE4"/>
<organism evidence="9">
    <name type="scientific">uncultured Eubacteriales bacterium</name>
    <dbReference type="NCBI Taxonomy" id="172733"/>
    <lineage>
        <taxon>Bacteria</taxon>
        <taxon>Bacillati</taxon>
        <taxon>Bacillota</taxon>
        <taxon>Clostridia</taxon>
        <taxon>Eubacteriales</taxon>
        <taxon>environmental samples</taxon>
    </lineage>
</organism>
<comment type="similarity">
    <text evidence="7">Belongs to the binding-protein-dependent transport system permease family.</text>
</comment>
<feature type="transmembrane region" description="Helical" evidence="7">
    <location>
        <begin position="149"/>
        <end position="167"/>
    </location>
</feature>
<keyword evidence="4 7" id="KW-0812">Transmembrane</keyword>
<dbReference type="PROSITE" id="PS50928">
    <property type="entry name" value="ABC_TM1"/>
    <property type="match status" value="1"/>
</dbReference>
<keyword evidence="5 7" id="KW-1133">Transmembrane helix</keyword>
<evidence type="ECO:0000313" key="9">
    <source>
        <dbReference type="EMBL" id="SBV97791.1"/>
    </source>
</evidence>
<feature type="transmembrane region" description="Helical" evidence="7">
    <location>
        <begin position="212"/>
        <end position="236"/>
    </location>
</feature>
<feature type="transmembrane region" description="Helical" evidence="7">
    <location>
        <begin position="179"/>
        <end position="200"/>
    </location>
</feature>
<evidence type="ECO:0000256" key="5">
    <source>
        <dbReference type="ARBA" id="ARBA00022989"/>
    </source>
</evidence>
<feature type="transmembrane region" description="Helical" evidence="7">
    <location>
        <begin position="72"/>
        <end position="101"/>
    </location>
</feature>
<dbReference type="InterPro" id="IPR035906">
    <property type="entry name" value="MetI-like_sf"/>
</dbReference>